<evidence type="ECO:0000313" key="1">
    <source>
        <dbReference type="EMBL" id="UYV30013.1"/>
    </source>
</evidence>
<reference evidence="1" key="1">
    <citation type="submission" date="2022-05" db="EMBL/GenBank/DDBJ databases">
        <title>Megaplasmid of Vibrio parahaemolyticus.</title>
        <authorList>
            <person name="Strauch E."/>
            <person name="Borowiak M."/>
        </authorList>
    </citation>
    <scope>NUCLEOTIDE SEQUENCE</scope>
    <source>
        <strain evidence="1">16-VB00198</strain>
        <plasmid evidence="1">pVP-16-VB00198-1</plasmid>
    </source>
</reference>
<organism evidence="1 2">
    <name type="scientific">Vibrio parahaemolyticus</name>
    <dbReference type="NCBI Taxonomy" id="670"/>
    <lineage>
        <taxon>Bacteria</taxon>
        <taxon>Pseudomonadati</taxon>
        <taxon>Pseudomonadota</taxon>
        <taxon>Gammaproteobacteria</taxon>
        <taxon>Vibrionales</taxon>
        <taxon>Vibrionaceae</taxon>
        <taxon>Vibrio</taxon>
    </lineage>
</organism>
<gene>
    <name evidence="1" type="ORF">M5598_28925</name>
</gene>
<dbReference type="AlphaFoldDB" id="A0AA46UQF5"/>
<geneLocation type="plasmid" evidence="1 2">
    <name>pVP-16-VB00198-1</name>
</geneLocation>
<dbReference type="EMBL" id="CP097357">
    <property type="protein sequence ID" value="UYV30013.1"/>
    <property type="molecule type" value="Genomic_DNA"/>
</dbReference>
<sequence>MLGKQEFIPCKYPQLLHFYVRSSKSFPQNNTDKEVYDEFIKFMKSLGIVVEQGRENAPYLCFTDNVTYHYDLPNEYWVKCLAGVGYRSEGKFIQTSEDLEKFKNLVL</sequence>
<evidence type="ECO:0000313" key="2">
    <source>
        <dbReference type="Proteomes" id="UP001163036"/>
    </source>
</evidence>
<accession>A0AA46UQF5</accession>
<keyword evidence="1" id="KW-0614">Plasmid</keyword>
<protein>
    <submittedName>
        <fullName evidence="1">Uncharacterized protein</fullName>
    </submittedName>
</protein>
<proteinExistence type="predicted"/>
<dbReference type="RefSeq" id="WP_053312630.1">
    <property type="nucleotide sequence ID" value="NZ_CP062152.1"/>
</dbReference>
<name>A0AA46UQF5_VIBPH</name>
<dbReference type="Proteomes" id="UP001163036">
    <property type="component" value="Plasmid pVP-16-VB00198-1"/>
</dbReference>